<dbReference type="PANTHER" id="PTHR35936">
    <property type="entry name" value="MEMBRANE-BOUND LYTIC MUREIN TRANSGLYCOSYLASE F"/>
    <property type="match status" value="1"/>
</dbReference>
<dbReference type="Gene3D" id="3.40.190.10">
    <property type="entry name" value="Periplasmic binding protein-like II"/>
    <property type="match status" value="2"/>
</dbReference>
<feature type="domain" description="Solute-binding protein family 3/N-terminal" evidence="4">
    <location>
        <begin position="36"/>
        <end position="275"/>
    </location>
</feature>
<comment type="caution">
    <text evidence="5">The sequence shown here is derived from an EMBL/GenBank/DDBJ whole genome shotgun (WGS) entry which is preliminary data.</text>
</comment>
<dbReference type="AlphaFoldDB" id="A0A2W5K028"/>
<dbReference type="Proteomes" id="UP000249046">
    <property type="component" value="Unassembled WGS sequence"/>
</dbReference>
<evidence type="ECO:0000313" key="5">
    <source>
        <dbReference type="EMBL" id="PZQ10712.1"/>
    </source>
</evidence>
<feature type="signal peptide" evidence="3">
    <location>
        <begin position="1"/>
        <end position="32"/>
    </location>
</feature>
<dbReference type="InterPro" id="IPR022455">
    <property type="entry name" value="Methanol_oxidation_MoxJ"/>
</dbReference>
<dbReference type="GO" id="GO:0042597">
    <property type="term" value="C:periplasmic space"/>
    <property type="evidence" value="ECO:0007669"/>
    <property type="project" value="InterPro"/>
</dbReference>
<dbReference type="SMART" id="SM00062">
    <property type="entry name" value="PBPb"/>
    <property type="match status" value="1"/>
</dbReference>
<feature type="chain" id="PRO_5015958273" evidence="3">
    <location>
        <begin position="33"/>
        <end position="284"/>
    </location>
</feature>
<comment type="similarity">
    <text evidence="1">Belongs to the bacterial solute-binding protein 3 family.</text>
</comment>
<sequence length="284" mass="31088">MFLRVFHRFSRTGRCAGALALALALAALPAAAAPEALRICASEIEAPYSYKDGSGFENRIAEIVAAQMGRKADFVWSPRAAIYLVRDGLDKNECDVVMGLDTGDERVLTTRPYYRAGYVFVTRADRELSIDTWNDPRLQQMTSIAMGYASSAEAMMKKIGKYEDNANYVYSLTDFKSRRNQYIRVDPARMVNEVAQGKADLAIAFAPEVARYVKASTVPLKMQRVPADDTGTGDPIAFQFDQSMAVRKNDRALLDALNAALAAAAPQIQKVLSDEGIPVVPAAS</sequence>
<evidence type="ECO:0000256" key="3">
    <source>
        <dbReference type="SAM" id="SignalP"/>
    </source>
</evidence>
<evidence type="ECO:0000259" key="4">
    <source>
        <dbReference type="SMART" id="SM00062"/>
    </source>
</evidence>
<dbReference type="PANTHER" id="PTHR35936:SF17">
    <property type="entry name" value="ARGININE-BINDING EXTRACELLULAR PROTEIN ARTP"/>
    <property type="match status" value="1"/>
</dbReference>
<dbReference type="Pfam" id="PF00497">
    <property type="entry name" value="SBP_bac_3"/>
    <property type="match status" value="1"/>
</dbReference>
<evidence type="ECO:0000256" key="1">
    <source>
        <dbReference type="ARBA" id="ARBA00010333"/>
    </source>
</evidence>
<dbReference type="InterPro" id="IPR001638">
    <property type="entry name" value="Solute-binding_3/MltF_N"/>
</dbReference>
<organism evidence="5 6">
    <name type="scientific">Rhodanobacter denitrificans</name>
    <dbReference type="NCBI Taxonomy" id="666685"/>
    <lineage>
        <taxon>Bacteria</taxon>
        <taxon>Pseudomonadati</taxon>
        <taxon>Pseudomonadota</taxon>
        <taxon>Gammaproteobacteria</taxon>
        <taxon>Lysobacterales</taxon>
        <taxon>Rhodanobacteraceae</taxon>
        <taxon>Rhodanobacter</taxon>
    </lineage>
</organism>
<dbReference type="NCBIfam" id="TIGR03870">
    <property type="entry name" value="ABC_MoxJ"/>
    <property type="match status" value="1"/>
</dbReference>
<dbReference type="EMBL" id="QFPO01000019">
    <property type="protein sequence ID" value="PZQ10712.1"/>
    <property type="molecule type" value="Genomic_DNA"/>
</dbReference>
<name>A0A2W5K028_9GAMM</name>
<keyword evidence="2 3" id="KW-0732">Signal</keyword>
<proteinExistence type="inferred from homology"/>
<evidence type="ECO:0000256" key="2">
    <source>
        <dbReference type="ARBA" id="ARBA00022729"/>
    </source>
</evidence>
<accession>A0A2W5K028</accession>
<protein>
    <submittedName>
        <fullName evidence="5">Methanol oxidation system protein MoxJ</fullName>
    </submittedName>
</protein>
<reference evidence="5 6" key="1">
    <citation type="submission" date="2017-08" db="EMBL/GenBank/DDBJ databases">
        <title>Infants hospitalized years apart are colonized by the same room-sourced microbial strains.</title>
        <authorList>
            <person name="Brooks B."/>
            <person name="Olm M.R."/>
            <person name="Firek B.A."/>
            <person name="Baker R."/>
            <person name="Thomas B.C."/>
            <person name="Morowitz M.J."/>
            <person name="Banfield J.F."/>
        </authorList>
    </citation>
    <scope>NUCLEOTIDE SEQUENCE [LARGE SCALE GENOMIC DNA]</scope>
    <source>
        <strain evidence="5">S2_005_003_R2_42</strain>
    </source>
</reference>
<dbReference type="GO" id="GO:0046170">
    <property type="term" value="P:methanol catabolic process"/>
    <property type="evidence" value="ECO:0007669"/>
    <property type="project" value="InterPro"/>
</dbReference>
<evidence type="ECO:0000313" key="6">
    <source>
        <dbReference type="Proteomes" id="UP000249046"/>
    </source>
</evidence>
<gene>
    <name evidence="5" type="primary">moxJ</name>
    <name evidence="5" type="ORF">DI564_15430</name>
</gene>
<dbReference type="SUPFAM" id="SSF53850">
    <property type="entry name" value="Periplasmic binding protein-like II"/>
    <property type="match status" value="1"/>
</dbReference>